<reference evidence="4" key="1">
    <citation type="submission" date="2018-05" db="EMBL/GenBank/DDBJ databases">
        <title>Zavarzinia sp. HR-AS.</title>
        <authorList>
            <person name="Lee Y."/>
            <person name="Jeon C.O."/>
        </authorList>
    </citation>
    <scope>NUCLEOTIDE SEQUENCE [LARGE SCALE GENOMIC DNA]</scope>
    <source>
        <strain evidence="4">DSM 1231</strain>
    </source>
</reference>
<dbReference type="AlphaFoldDB" id="A0A317E308"/>
<dbReference type="InterPro" id="IPR045748">
    <property type="entry name" value="DcaP"/>
</dbReference>
<comment type="caution">
    <text evidence="3">The sequence shown here is derived from an EMBL/GenBank/DDBJ whole genome shotgun (WGS) entry which is preliminary data.</text>
</comment>
<sequence>MLKHKGRKLIAGTALACVLGAPGIAAADAEMDALKRQIDQLQRQLNDIQARQATVEKKQEEALTEADLKGSMPGSIRIPGTSTSLKIGGYVKLDGTYDMGPSMGSVVTPDAMPLDGTRERDGAFGFNARQTRLNVTTETPFDGFTARSVLEIDFYGSGGTEAYTNSVSPRLRHAYITAGPFTIGQTWTTAYDLVAAPEKLDFGGLPAELALRQPQVRYTHAEGAGTFSVALENPESDFIGNVAANNSNPAATGGISGLADPNFDRLPDLTVRYAHKFDWGHLAGFAIAREITADTATADDSVLGWGVGLSGSVKFLEKDKFGFQALYGEGVNRYMTLSYRQSASFDGTDLDALPSWGGTFTVQHHWDDMFRSNVTFAYHRIENNSTVPQTANKEMLTFHGNIIAAIIPALDVGLEYSHAQRETEGGQTGSADRLQASVMYKF</sequence>
<gene>
    <name evidence="3" type="ORF">DKG75_13415</name>
</gene>
<evidence type="ECO:0000313" key="4">
    <source>
        <dbReference type="Proteomes" id="UP000246077"/>
    </source>
</evidence>
<dbReference type="Proteomes" id="UP000246077">
    <property type="component" value="Unassembled WGS sequence"/>
</dbReference>
<organism evidence="3 4">
    <name type="scientific">Zavarzinia compransoris</name>
    <dbReference type="NCBI Taxonomy" id="1264899"/>
    <lineage>
        <taxon>Bacteria</taxon>
        <taxon>Pseudomonadati</taxon>
        <taxon>Pseudomonadota</taxon>
        <taxon>Alphaproteobacteria</taxon>
        <taxon>Rhodospirillales</taxon>
        <taxon>Zavarziniaceae</taxon>
        <taxon>Zavarzinia</taxon>
    </lineage>
</organism>
<proteinExistence type="predicted"/>
<accession>A0A317E308</accession>
<feature type="signal peptide" evidence="2">
    <location>
        <begin position="1"/>
        <end position="27"/>
    </location>
</feature>
<feature type="chain" id="PRO_5032869478" evidence="2">
    <location>
        <begin position="28"/>
        <end position="442"/>
    </location>
</feature>
<dbReference type="RefSeq" id="WP_109921626.1">
    <property type="nucleotide sequence ID" value="NZ_QGLF01000003.1"/>
</dbReference>
<keyword evidence="2" id="KW-0732">Signal</keyword>
<evidence type="ECO:0000313" key="3">
    <source>
        <dbReference type="EMBL" id="PWR20982.1"/>
    </source>
</evidence>
<dbReference type="EMBL" id="QGLF01000003">
    <property type="protein sequence ID" value="PWR20982.1"/>
    <property type="molecule type" value="Genomic_DNA"/>
</dbReference>
<dbReference type="Pfam" id="PF19577">
    <property type="entry name" value="DcaP"/>
    <property type="match status" value="1"/>
</dbReference>
<dbReference type="OrthoDB" id="9763822at2"/>
<name>A0A317E308_9PROT</name>
<protein>
    <submittedName>
        <fullName evidence="3">Uncharacterized protein</fullName>
    </submittedName>
</protein>
<feature type="coiled-coil region" evidence="1">
    <location>
        <begin position="24"/>
        <end position="61"/>
    </location>
</feature>
<keyword evidence="1" id="KW-0175">Coiled coil</keyword>
<keyword evidence="4" id="KW-1185">Reference proteome</keyword>
<dbReference type="SUPFAM" id="SSF56935">
    <property type="entry name" value="Porins"/>
    <property type="match status" value="1"/>
</dbReference>
<evidence type="ECO:0000256" key="1">
    <source>
        <dbReference type="SAM" id="Coils"/>
    </source>
</evidence>
<evidence type="ECO:0000256" key="2">
    <source>
        <dbReference type="SAM" id="SignalP"/>
    </source>
</evidence>